<evidence type="ECO:0000313" key="1">
    <source>
        <dbReference type="EMBL" id="MUH35264.1"/>
    </source>
</evidence>
<dbReference type="Proteomes" id="UP000540519">
    <property type="component" value="Unassembled WGS sequence"/>
</dbReference>
<keyword evidence="2" id="KW-1185">Reference proteome</keyword>
<evidence type="ECO:0000313" key="2">
    <source>
        <dbReference type="Proteomes" id="UP000540519"/>
    </source>
</evidence>
<protein>
    <submittedName>
        <fullName evidence="1">Uncharacterized protein</fullName>
    </submittedName>
</protein>
<sequence length="390" mass="43457">MSHIGNVKLQQMKTYNLFYASMALLVLIGCSKTDSGTLGENQEEEKSVQADYTLIVNSKGSLTGTLFSVDDEALTINPEKSKFASMSLPDLSFEENSVLTTYHKKSNCSGELTIHDFNEDSSEAYGVFSDLGACNLTAKSILRKGNKLYIAYELHISPTVDEFYVRMLDISTSEPIVVDVEMDKRPIELAYANNRIFVLGIDEDVTDENTISVIDANANAIVHSKLVGFDVRRIFTNPENNVIISYDELHSTMNSVTMAISYTNYGVGKEPNFTQSSSLHFDTIGKMYYEMTPTTYSVFPVIPAIYDFGKNLTVLYAYENFMTEAQLNFEFEVEKTTMVSYDEENNVLLIGYKKTSGENKGGLLLIKPAPEPKFLNSIDVAGVPTSIFIN</sequence>
<dbReference type="AlphaFoldDB" id="A0A7X2ZS04"/>
<proteinExistence type="predicted"/>
<organism evidence="1 2">
    <name type="scientific">Zobellia amurskyensis</name>
    <dbReference type="NCBI Taxonomy" id="248905"/>
    <lineage>
        <taxon>Bacteria</taxon>
        <taxon>Pseudomonadati</taxon>
        <taxon>Bacteroidota</taxon>
        <taxon>Flavobacteriia</taxon>
        <taxon>Flavobacteriales</taxon>
        <taxon>Flavobacteriaceae</taxon>
        <taxon>Zobellia</taxon>
    </lineage>
</organism>
<accession>A0A7X2ZS04</accession>
<gene>
    <name evidence="1" type="ORF">D9O36_05375</name>
</gene>
<comment type="caution">
    <text evidence="1">The sequence shown here is derived from an EMBL/GenBank/DDBJ whole genome shotgun (WGS) entry which is preliminary data.</text>
</comment>
<dbReference type="EMBL" id="RCNR01000007">
    <property type="protein sequence ID" value="MUH35264.1"/>
    <property type="molecule type" value="Genomic_DNA"/>
</dbReference>
<name>A0A7X2ZS04_9FLAO</name>
<reference evidence="1 2" key="1">
    <citation type="journal article" date="2019" name="Mar. Drugs">
        <title>Comparative Genomics and CAZyme Genome Repertoires of Marine Zobellia amurskyensis KMM 3526(T) and Zobellia laminariae KMM 3676(T).</title>
        <authorList>
            <person name="Chernysheva N."/>
            <person name="Bystritskaya E."/>
            <person name="Stenkova A."/>
            <person name="Golovkin I."/>
            <person name="Nedashkovskaya O."/>
            <person name="Isaeva M."/>
        </authorList>
    </citation>
    <scope>NUCLEOTIDE SEQUENCE [LARGE SCALE GENOMIC DNA]</scope>
    <source>
        <strain evidence="1 2">KMM 3526</strain>
    </source>
</reference>